<evidence type="ECO:0000313" key="3">
    <source>
        <dbReference type="EMBL" id="SNX97236.1"/>
    </source>
</evidence>
<dbReference type="Gene3D" id="3.30.70.1060">
    <property type="entry name" value="Dimeric alpha+beta barrel"/>
    <property type="match status" value="1"/>
</dbReference>
<proteinExistence type="inferred from homology"/>
<dbReference type="InterPro" id="IPR011008">
    <property type="entry name" value="Dimeric_a/b-barrel"/>
</dbReference>
<organism evidence="3 4">
    <name type="scientific">Geodermatophilus sabuli</name>
    <dbReference type="NCBI Taxonomy" id="1564158"/>
    <lineage>
        <taxon>Bacteria</taxon>
        <taxon>Bacillati</taxon>
        <taxon>Actinomycetota</taxon>
        <taxon>Actinomycetes</taxon>
        <taxon>Geodermatophilales</taxon>
        <taxon>Geodermatophilaceae</taxon>
        <taxon>Geodermatophilus</taxon>
    </lineage>
</organism>
<reference evidence="3 4" key="1">
    <citation type="submission" date="2017-09" db="EMBL/GenBank/DDBJ databases">
        <authorList>
            <person name="Ehlers B."/>
            <person name="Leendertz F.H."/>
        </authorList>
    </citation>
    <scope>NUCLEOTIDE SEQUENCE [LARGE SCALE GENOMIC DNA]</scope>
    <source>
        <strain evidence="3 4">DSM 46844</strain>
    </source>
</reference>
<dbReference type="PANTHER" id="PTHR37828">
    <property type="entry name" value="GSR2449 PROTEIN"/>
    <property type="match status" value="1"/>
</dbReference>
<protein>
    <recommendedName>
        <fullName evidence="2">YCII-related domain-containing protein</fullName>
    </recommendedName>
</protein>
<name>A0A285EGQ5_9ACTN</name>
<evidence type="ECO:0000313" key="4">
    <source>
        <dbReference type="Proteomes" id="UP000219514"/>
    </source>
</evidence>
<feature type="domain" description="YCII-related" evidence="2">
    <location>
        <begin position="7"/>
        <end position="87"/>
    </location>
</feature>
<comment type="similarity">
    <text evidence="1">Belongs to the YciI family.</text>
</comment>
<dbReference type="InterPro" id="IPR005545">
    <property type="entry name" value="YCII"/>
</dbReference>
<evidence type="ECO:0000259" key="2">
    <source>
        <dbReference type="Pfam" id="PF03795"/>
    </source>
</evidence>
<dbReference type="SUPFAM" id="SSF54909">
    <property type="entry name" value="Dimeric alpha+beta barrel"/>
    <property type="match status" value="1"/>
</dbReference>
<keyword evidence="4" id="KW-1185">Reference proteome</keyword>
<dbReference type="Pfam" id="PF03795">
    <property type="entry name" value="YCII"/>
    <property type="match status" value="1"/>
</dbReference>
<evidence type="ECO:0000256" key="1">
    <source>
        <dbReference type="ARBA" id="ARBA00007689"/>
    </source>
</evidence>
<sequence length="102" mass="11147">MALFALIYRYIDDPDAVSKHRPEHRAYLRSLSEGGELLVAGPLGEPGPAGGLLVLDVESAERVQQIAEDDPFHLHGVVTERTVQQWTVSIGADRFPAQLSTP</sequence>
<dbReference type="EMBL" id="OBDO01000006">
    <property type="protein sequence ID" value="SNX97236.1"/>
    <property type="molecule type" value="Genomic_DNA"/>
</dbReference>
<gene>
    <name evidence="3" type="ORF">SAMN06893097_106186</name>
</gene>
<dbReference type="Proteomes" id="UP000219514">
    <property type="component" value="Unassembled WGS sequence"/>
</dbReference>
<dbReference type="PANTHER" id="PTHR37828:SF1">
    <property type="entry name" value="YCII-RELATED DOMAIN-CONTAINING PROTEIN"/>
    <property type="match status" value="1"/>
</dbReference>
<dbReference type="OrthoDB" id="8968203at2"/>
<dbReference type="AlphaFoldDB" id="A0A285EGQ5"/>
<accession>A0A285EGQ5</accession>
<dbReference type="RefSeq" id="WP_097207210.1">
    <property type="nucleotide sequence ID" value="NZ_JACHXB010000002.1"/>
</dbReference>